<dbReference type="EMBL" id="JAAAIL010000457">
    <property type="protein sequence ID" value="KAG0275615.1"/>
    <property type="molecule type" value="Genomic_DNA"/>
</dbReference>
<dbReference type="GO" id="GO:0106335">
    <property type="term" value="F:tRNA (5-carboxymethyluridine(34)-5-O)-methyltransferase activity"/>
    <property type="evidence" value="ECO:0007669"/>
    <property type="project" value="TreeGrafter"/>
</dbReference>
<dbReference type="PANTHER" id="PTHR13069">
    <property type="entry name" value="ALKYLATED DNA REPAIR PROTEIN ALKB HOMOLOG 8"/>
    <property type="match status" value="1"/>
</dbReference>
<dbReference type="InterPro" id="IPR051422">
    <property type="entry name" value="AlkB_tRNA_MeTrf/Diox"/>
</dbReference>
<dbReference type="GO" id="GO:0030488">
    <property type="term" value="P:tRNA methylation"/>
    <property type="evidence" value="ECO:0007669"/>
    <property type="project" value="TreeGrafter"/>
</dbReference>
<reference evidence="5" key="1">
    <citation type="journal article" date="2020" name="Fungal Divers.">
        <title>Resolving the Mortierellaceae phylogeny through synthesis of multi-gene phylogenetics and phylogenomics.</title>
        <authorList>
            <person name="Vandepol N."/>
            <person name="Liber J."/>
            <person name="Desiro A."/>
            <person name="Na H."/>
            <person name="Kennedy M."/>
            <person name="Barry K."/>
            <person name="Grigoriev I.V."/>
            <person name="Miller A.N."/>
            <person name="O'Donnell K."/>
            <person name="Stajich J.E."/>
            <person name="Bonito G."/>
        </authorList>
    </citation>
    <scope>NUCLEOTIDE SEQUENCE</scope>
    <source>
        <strain evidence="5">NRRL 28262</strain>
    </source>
</reference>
<protein>
    <submittedName>
        <fullName evidence="5">tRNA methyltransferase, has a role in tRNA modification</fullName>
    </submittedName>
</protein>
<dbReference type="GO" id="GO:0005737">
    <property type="term" value="C:cytoplasm"/>
    <property type="evidence" value="ECO:0007669"/>
    <property type="project" value="TreeGrafter"/>
</dbReference>
<dbReference type="SUPFAM" id="SSF53335">
    <property type="entry name" value="S-adenosyl-L-methionine-dependent methyltransferases"/>
    <property type="match status" value="1"/>
</dbReference>
<dbReference type="AlphaFoldDB" id="A0AAD4DE44"/>
<keyword evidence="6" id="KW-1185">Reference proteome</keyword>
<dbReference type="GO" id="GO:0002098">
    <property type="term" value="P:tRNA wobble uridine modification"/>
    <property type="evidence" value="ECO:0007669"/>
    <property type="project" value="TreeGrafter"/>
</dbReference>
<dbReference type="GO" id="GO:0005634">
    <property type="term" value="C:nucleus"/>
    <property type="evidence" value="ECO:0007669"/>
    <property type="project" value="TreeGrafter"/>
</dbReference>
<dbReference type="GO" id="GO:0000049">
    <property type="term" value="F:tRNA binding"/>
    <property type="evidence" value="ECO:0007669"/>
    <property type="project" value="TreeGrafter"/>
</dbReference>
<name>A0AAD4DE44_9FUNG</name>
<feature type="compositionally biased region" description="Polar residues" evidence="3">
    <location>
        <begin position="252"/>
        <end position="265"/>
    </location>
</feature>
<keyword evidence="2" id="KW-0808">Transferase</keyword>
<dbReference type="Pfam" id="PF08241">
    <property type="entry name" value="Methyltransf_11"/>
    <property type="match status" value="1"/>
</dbReference>
<dbReference type="InterPro" id="IPR029063">
    <property type="entry name" value="SAM-dependent_MTases_sf"/>
</dbReference>
<evidence type="ECO:0000259" key="4">
    <source>
        <dbReference type="Pfam" id="PF08241"/>
    </source>
</evidence>
<dbReference type="PANTHER" id="PTHR13069:SF21">
    <property type="entry name" value="ALKYLATED DNA REPAIR PROTEIN ALKB HOMOLOG 8"/>
    <property type="match status" value="1"/>
</dbReference>
<feature type="region of interest" description="Disordered" evidence="3">
    <location>
        <begin position="186"/>
        <end position="318"/>
    </location>
</feature>
<dbReference type="FunFam" id="3.40.50.150:FF:000195">
    <property type="entry name" value="Methyltransferase domain containing protein"/>
    <property type="match status" value="1"/>
</dbReference>
<dbReference type="GO" id="GO:0008757">
    <property type="term" value="F:S-adenosylmethionine-dependent methyltransferase activity"/>
    <property type="evidence" value="ECO:0007669"/>
    <property type="project" value="InterPro"/>
</dbReference>
<sequence>MSTKNPLHIPSPFQADLPDMTPEEKEQQYVHSVYQAIAPHFSATRYKPWPVVEEFLKTMPAGYVGADVGCGNGKYIGVNDKLFMVGSDRSSNLISICGERGHEAMVCDGLALPYRPQFFDFAISIAVIHHFISPERRVAAIEEILRIVRVGGRVLIFVWALEQTGKRDFDKETQDVFVPWALTKKPAAGSSGGEKQKKKKEPKANSRPQGVKKKDRKNNNSAEEEQTTTAVVQDEVKKGKIKEEGEEDGSVVTESLSKLTIQGGHTDSNSSNDKDDSNTDNNLLQDQSSTADSFSSSSSAPTATAHTTEQPTSEDISAAAPVVEAPVYNRYYHLFHKGELEDLVLRTNKASIVQQGYDRDNWWCILEKTHHE</sequence>
<evidence type="ECO:0000256" key="1">
    <source>
        <dbReference type="ARBA" id="ARBA00022603"/>
    </source>
</evidence>
<accession>A0AAD4DE44</accession>
<evidence type="ECO:0000313" key="5">
    <source>
        <dbReference type="EMBL" id="KAG0275615.1"/>
    </source>
</evidence>
<feature type="compositionally biased region" description="Low complexity" evidence="3">
    <location>
        <begin position="288"/>
        <end position="308"/>
    </location>
</feature>
<evidence type="ECO:0000256" key="2">
    <source>
        <dbReference type="ARBA" id="ARBA00022679"/>
    </source>
</evidence>
<feature type="domain" description="Methyltransferase type 11" evidence="4">
    <location>
        <begin position="67"/>
        <end position="156"/>
    </location>
</feature>
<evidence type="ECO:0000313" key="6">
    <source>
        <dbReference type="Proteomes" id="UP001194580"/>
    </source>
</evidence>
<keyword evidence="1 5" id="KW-0489">Methyltransferase</keyword>
<dbReference type="Gene3D" id="3.40.50.150">
    <property type="entry name" value="Vaccinia Virus protein VP39"/>
    <property type="match status" value="2"/>
</dbReference>
<comment type="caution">
    <text evidence="5">The sequence shown here is derived from an EMBL/GenBank/DDBJ whole genome shotgun (WGS) entry which is preliminary data.</text>
</comment>
<dbReference type="InterPro" id="IPR013216">
    <property type="entry name" value="Methyltransf_11"/>
</dbReference>
<dbReference type="Proteomes" id="UP001194580">
    <property type="component" value="Unassembled WGS sequence"/>
</dbReference>
<proteinExistence type="predicted"/>
<dbReference type="CDD" id="cd02440">
    <property type="entry name" value="AdoMet_MTases"/>
    <property type="match status" value="1"/>
</dbReference>
<organism evidence="5 6">
    <name type="scientific">Linnemannia exigua</name>
    <dbReference type="NCBI Taxonomy" id="604196"/>
    <lineage>
        <taxon>Eukaryota</taxon>
        <taxon>Fungi</taxon>
        <taxon>Fungi incertae sedis</taxon>
        <taxon>Mucoromycota</taxon>
        <taxon>Mortierellomycotina</taxon>
        <taxon>Mortierellomycetes</taxon>
        <taxon>Mortierellales</taxon>
        <taxon>Mortierellaceae</taxon>
        <taxon>Linnemannia</taxon>
    </lineage>
</organism>
<gene>
    <name evidence="5" type="primary">TRM9</name>
    <name evidence="5" type="ORF">BGZ95_008569</name>
</gene>
<evidence type="ECO:0000256" key="3">
    <source>
        <dbReference type="SAM" id="MobiDB-lite"/>
    </source>
</evidence>
<feature type="compositionally biased region" description="Basic and acidic residues" evidence="3">
    <location>
        <begin position="234"/>
        <end position="243"/>
    </location>
</feature>